<dbReference type="GO" id="GO:0016020">
    <property type="term" value="C:membrane"/>
    <property type="evidence" value="ECO:0007669"/>
    <property type="project" value="UniProtKB-SubCell"/>
</dbReference>
<keyword evidence="3" id="KW-1133">Transmembrane helix</keyword>
<comment type="similarity">
    <text evidence="5">Belongs to the SAT4 family.</text>
</comment>
<reference evidence="7 8" key="1">
    <citation type="submission" date="2020-01" db="EMBL/GenBank/DDBJ databases">
        <title>Aspergillus terreus IFO 6365 whole genome shotgun sequence.</title>
        <authorList>
            <person name="Kanamasa S."/>
            <person name="Takahashi H."/>
        </authorList>
    </citation>
    <scope>NUCLEOTIDE SEQUENCE [LARGE SCALE GENOMIC DNA]</scope>
    <source>
        <strain evidence="7 8">IFO 6365</strain>
    </source>
</reference>
<keyword evidence="8" id="KW-1185">Reference proteome</keyword>
<keyword evidence="2" id="KW-0812">Transmembrane</keyword>
<evidence type="ECO:0000256" key="2">
    <source>
        <dbReference type="ARBA" id="ARBA00022692"/>
    </source>
</evidence>
<dbReference type="PANTHER" id="PTHR33048:SF146">
    <property type="entry name" value="INTEGRAL MEMBRANE PROTEIN"/>
    <property type="match status" value="1"/>
</dbReference>
<dbReference type="Proteomes" id="UP000452235">
    <property type="component" value="Unassembled WGS sequence"/>
</dbReference>
<name>A0A5M3ZB46_ASPTE</name>
<comment type="caution">
    <text evidence="7">The sequence shown here is derived from an EMBL/GenBank/DDBJ whole genome shotgun (WGS) entry which is preliminary data.</text>
</comment>
<keyword evidence="4" id="KW-0472">Membrane</keyword>
<dbReference type="PANTHER" id="PTHR33048">
    <property type="entry name" value="PTH11-LIKE INTEGRAL MEMBRANE PROTEIN (AFU_ORTHOLOGUE AFUA_5G11245)"/>
    <property type="match status" value="1"/>
</dbReference>
<dbReference type="EMBL" id="BLJY01000012">
    <property type="protein sequence ID" value="GFF20519.1"/>
    <property type="molecule type" value="Genomic_DNA"/>
</dbReference>
<protein>
    <recommendedName>
        <fullName evidence="6">Rhodopsin domain-containing protein</fullName>
    </recommendedName>
</protein>
<gene>
    <name evidence="7" type="ORF">ATEIFO6365_0012027500</name>
</gene>
<evidence type="ECO:0000313" key="8">
    <source>
        <dbReference type="Proteomes" id="UP000452235"/>
    </source>
</evidence>
<dbReference type="InterPro" id="IPR052337">
    <property type="entry name" value="SAT4-like"/>
</dbReference>
<organism evidence="7 8">
    <name type="scientific">Aspergillus terreus</name>
    <dbReference type="NCBI Taxonomy" id="33178"/>
    <lineage>
        <taxon>Eukaryota</taxon>
        <taxon>Fungi</taxon>
        <taxon>Dikarya</taxon>
        <taxon>Ascomycota</taxon>
        <taxon>Pezizomycotina</taxon>
        <taxon>Eurotiomycetes</taxon>
        <taxon>Eurotiomycetidae</taxon>
        <taxon>Eurotiales</taxon>
        <taxon>Aspergillaceae</taxon>
        <taxon>Aspergillus</taxon>
        <taxon>Aspergillus subgen. Circumdati</taxon>
    </lineage>
</organism>
<evidence type="ECO:0000256" key="1">
    <source>
        <dbReference type="ARBA" id="ARBA00004141"/>
    </source>
</evidence>
<evidence type="ECO:0000256" key="3">
    <source>
        <dbReference type="ARBA" id="ARBA00022989"/>
    </source>
</evidence>
<feature type="domain" description="Rhodopsin" evidence="6">
    <location>
        <begin position="22"/>
        <end position="248"/>
    </location>
</feature>
<proteinExistence type="inferred from homology"/>
<evidence type="ECO:0000313" key="7">
    <source>
        <dbReference type="EMBL" id="GFF20519.1"/>
    </source>
</evidence>
<dbReference type="AlphaFoldDB" id="A0A5M3ZB46"/>
<dbReference type="VEuPathDB" id="FungiDB:ATEG_08302"/>
<accession>A0A5M3ZB46</accession>
<evidence type="ECO:0000256" key="4">
    <source>
        <dbReference type="ARBA" id="ARBA00023136"/>
    </source>
</evidence>
<dbReference type="Pfam" id="PF20684">
    <property type="entry name" value="Fung_rhodopsin"/>
    <property type="match status" value="1"/>
</dbReference>
<comment type="subcellular location">
    <subcellularLocation>
        <location evidence="1">Membrane</location>
        <topology evidence="1">Multi-pass membrane protein</topology>
    </subcellularLocation>
</comment>
<sequence length="365" mass="40460">MAGSNVTAETIRGSGFGTTLSRIKELKAEDYLLAFAYLLYLVLAILYIIIAPTLYKIKAVQLQLIKPYPELPEDSLKLQIFFFFATGSLWLCLWMIKFSLLAMYKRLLNGRAYFIAWWALLGFCIATLIGSIISSWLSCSSFKAWFTAGACNKPRDHRAAAISLYFSFAVDILTDLLIMILPIRLIWNLRMSLSRKISIGALFGLGWICMAVSIIRVVELGNNWGNGTPEPVWLALWGIIEGSVGKISPPEQPEYAPHTYPGYLAVIIGCCPGLYRVIKARVSKSEPSYSWDSYGFQMHTVSGVSANRSRGRGKDANFSRLSGRVVAHGDTPASSQEELNTLGGDIMVTQRVSITVKDRDAISTV</sequence>
<dbReference type="InterPro" id="IPR049326">
    <property type="entry name" value="Rhodopsin_dom_fungi"/>
</dbReference>
<dbReference type="OrthoDB" id="444631at2759"/>
<evidence type="ECO:0000256" key="5">
    <source>
        <dbReference type="ARBA" id="ARBA00038359"/>
    </source>
</evidence>
<evidence type="ECO:0000259" key="6">
    <source>
        <dbReference type="Pfam" id="PF20684"/>
    </source>
</evidence>